<dbReference type="EMBL" id="JARAKH010000019">
    <property type="protein sequence ID" value="KAK8394351.1"/>
    <property type="molecule type" value="Genomic_DNA"/>
</dbReference>
<reference evidence="1 2" key="1">
    <citation type="submission" date="2023-03" db="EMBL/GenBank/DDBJ databases">
        <title>High-quality genome of Scylla paramamosain provides insights in environmental adaptation.</title>
        <authorList>
            <person name="Zhang L."/>
        </authorList>
    </citation>
    <scope>NUCLEOTIDE SEQUENCE [LARGE SCALE GENOMIC DNA]</scope>
    <source>
        <strain evidence="1">LZ_2023a</strain>
        <tissue evidence="1">Muscle</tissue>
    </source>
</reference>
<comment type="caution">
    <text evidence="1">The sequence shown here is derived from an EMBL/GenBank/DDBJ whole genome shotgun (WGS) entry which is preliminary data.</text>
</comment>
<name>A0AAW0U3K1_SCYPA</name>
<evidence type="ECO:0000313" key="2">
    <source>
        <dbReference type="Proteomes" id="UP001487740"/>
    </source>
</evidence>
<sequence>MIGSFETIYRFNEMLVWFQCPARFIDVNLLWTVWPGCLKSIAQHVSQALVRHLAPSLLMALVGGSFAVVGSQGCTGSDSNLARDTSVIQHQAALPVTRTWVAGSRFLATKPVRDPTAAEMTCVLVAVFLAVLCQVNSQVVHDTRAPCNPPRMGSPRTEQVEITKTVTEMETFHVPVTSSVWVSSVTVTRLVTEYVYIPASHGTATSLRTVTASPVSVVRDSCCIDSVRTVVSVISSFVPKVDTRNVYPSVCVQHETKAVPAPSVQTVVQRVITTTTTTTTTTTLRLTAITVTSTTHGCH</sequence>
<dbReference type="Proteomes" id="UP001487740">
    <property type="component" value="Unassembled WGS sequence"/>
</dbReference>
<accession>A0AAW0U3K1</accession>
<organism evidence="1 2">
    <name type="scientific">Scylla paramamosain</name>
    <name type="common">Mud crab</name>
    <dbReference type="NCBI Taxonomy" id="85552"/>
    <lineage>
        <taxon>Eukaryota</taxon>
        <taxon>Metazoa</taxon>
        <taxon>Ecdysozoa</taxon>
        <taxon>Arthropoda</taxon>
        <taxon>Crustacea</taxon>
        <taxon>Multicrustacea</taxon>
        <taxon>Malacostraca</taxon>
        <taxon>Eumalacostraca</taxon>
        <taxon>Eucarida</taxon>
        <taxon>Decapoda</taxon>
        <taxon>Pleocyemata</taxon>
        <taxon>Brachyura</taxon>
        <taxon>Eubrachyura</taxon>
        <taxon>Portunoidea</taxon>
        <taxon>Portunidae</taxon>
        <taxon>Portuninae</taxon>
        <taxon>Scylla</taxon>
    </lineage>
</organism>
<protein>
    <submittedName>
        <fullName evidence="1">Uncharacterized protein</fullName>
    </submittedName>
</protein>
<proteinExistence type="predicted"/>
<gene>
    <name evidence="1" type="ORF">O3P69_006510</name>
</gene>
<keyword evidence="2" id="KW-1185">Reference proteome</keyword>
<evidence type="ECO:0000313" key="1">
    <source>
        <dbReference type="EMBL" id="KAK8394351.1"/>
    </source>
</evidence>
<dbReference type="AlphaFoldDB" id="A0AAW0U3K1"/>